<dbReference type="PANTHER" id="PTHR41328">
    <property type="entry name" value="TERMINASE SMALL SUBUNIT-RELATED"/>
    <property type="match status" value="1"/>
</dbReference>
<keyword evidence="2" id="KW-0231">Viral genome packaging</keyword>
<evidence type="ECO:0000313" key="5">
    <source>
        <dbReference type="Proteomes" id="UP001057280"/>
    </source>
</evidence>
<evidence type="ECO:0000256" key="1">
    <source>
        <dbReference type="ARBA" id="ARBA00022612"/>
    </source>
</evidence>
<reference evidence="4" key="2">
    <citation type="journal article" date="2021" name="BMC Microbiol.">
        <title>The diversity among the species Tetragenococcus halophilus including new isolates from a lupine seed fermentation.</title>
        <authorList>
            <person name="Link T."/>
            <person name="Vogel R.F."/>
            <person name="Ehrmann M.A."/>
        </authorList>
    </citation>
    <scope>NUCLEOTIDE SEQUENCE</scope>
    <source>
        <strain evidence="4">TMW 2.2257</strain>
    </source>
</reference>
<name>A0AB35HM28_TETHA</name>
<dbReference type="AlphaFoldDB" id="A0AB35HM28"/>
<dbReference type="Proteomes" id="UP001057280">
    <property type="component" value="Unassembled WGS sequence"/>
</dbReference>
<protein>
    <submittedName>
        <fullName evidence="4">Terminase small subunit</fullName>
    </submittedName>
</protein>
<proteinExistence type="predicted"/>
<dbReference type="RefSeq" id="WP_253209953.1">
    <property type="nucleotide sequence ID" value="NZ_JACACA010000004.1"/>
</dbReference>
<gene>
    <name evidence="4" type="ORF">HXW75_02335</name>
</gene>
<dbReference type="GO" id="GO:0051276">
    <property type="term" value="P:chromosome organization"/>
    <property type="evidence" value="ECO:0007669"/>
    <property type="project" value="InterPro"/>
</dbReference>
<organism evidence="4 5">
    <name type="scientific">Tetragenococcus halophilus</name>
    <name type="common">Pediococcus halophilus</name>
    <dbReference type="NCBI Taxonomy" id="51669"/>
    <lineage>
        <taxon>Bacteria</taxon>
        <taxon>Bacillati</taxon>
        <taxon>Bacillota</taxon>
        <taxon>Bacilli</taxon>
        <taxon>Lactobacillales</taxon>
        <taxon>Enterococcaceae</taxon>
        <taxon>Tetragenococcus</taxon>
    </lineage>
</organism>
<reference evidence="4" key="1">
    <citation type="submission" date="2020-06" db="EMBL/GenBank/DDBJ databases">
        <authorList>
            <person name="Link T."/>
            <person name="Ehrmann M."/>
        </authorList>
    </citation>
    <scope>NUCLEOTIDE SEQUENCE</scope>
    <source>
        <strain evidence="4">TMW 2.2257</strain>
    </source>
</reference>
<sequence length="160" mass="17944">MSLTAKQQKFADNYIECGNQTKAALDAGYSKRTAASIGNENLKKPEIKKYIDERMKEIESAKIAKADEVLKLYTSVLRAEITETVAVGTPDGVDKAQVPPSIKDRLAAGRELMKRYPTDDPLVEQQLRKLRAEAKLAESKLQTDEQQTPQITIYDSWGRE</sequence>
<dbReference type="PANTHER" id="PTHR41328:SF2">
    <property type="entry name" value="TERMINASE SMALL SUBUNIT"/>
    <property type="match status" value="1"/>
</dbReference>
<evidence type="ECO:0000256" key="2">
    <source>
        <dbReference type="ARBA" id="ARBA00023219"/>
    </source>
</evidence>
<accession>A0AB35HM28</accession>
<feature type="compositionally biased region" description="Polar residues" evidence="3">
    <location>
        <begin position="144"/>
        <end position="153"/>
    </location>
</feature>
<dbReference type="InterPro" id="IPR052404">
    <property type="entry name" value="SPP1-like_terminase"/>
</dbReference>
<dbReference type="InterPro" id="IPR038713">
    <property type="entry name" value="Terminase_Gp1_N_sf"/>
</dbReference>
<keyword evidence="1" id="KW-1188">Viral release from host cell</keyword>
<dbReference type="InterPro" id="IPR005335">
    <property type="entry name" value="Terminase_ssu"/>
</dbReference>
<dbReference type="Pfam" id="PF03592">
    <property type="entry name" value="Terminase_2"/>
    <property type="match status" value="1"/>
</dbReference>
<feature type="region of interest" description="Disordered" evidence="3">
    <location>
        <begin position="137"/>
        <end position="160"/>
    </location>
</feature>
<dbReference type="Gene3D" id="1.10.10.1400">
    <property type="entry name" value="Terminase, small subunit, N-terminal DNA-binding domain, HTH motif"/>
    <property type="match status" value="1"/>
</dbReference>
<evidence type="ECO:0000313" key="4">
    <source>
        <dbReference type="EMBL" id="MCO8297307.1"/>
    </source>
</evidence>
<dbReference type="Gene3D" id="6.10.140.2160">
    <property type="match status" value="1"/>
</dbReference>
<evidence type="ECO:0000256" key="3">
    <source>
        <dbReference type="SAM" id="MobiDB-lite"/>
    </source>
</evidence>
<dbReference type="EMBL" id="JACACB010000004">
    <property type="protein sequence ID" value="MCO8297307.1"/>
    <property type="molecule type" value="Genomic_DNA"/>
</dbReference>
<comment type="caution">
    <text evidence="4">The sequence shown here is derived from an EMBL/GenBank/DDBJ whole genome shotgun (WGS) entry which is preliminary data.</text>
</comment>